<gene>
    <name evidence="5" type="ORF">M404DRAFT_591268</name>
</gene>
<dbReference type="PANTHER" id="PTHR22812">
    <property type="entry name" value="CHROMOBOX PROTEIN"/>
    <property type="match status" value="1"/>
</dbReference>
<evidence type="ECO:0000259" key="4">
    <source>
        <dbReference type="PROSITE" id="PS50013"/>
    </source>
</evidence>
<dbReference type="CDD" id="cd18968">
    <property type="entry name" value="chromodomain"/>
    <property type="match status" value="1"/>
</dbReference>
<dbReference type="OrthoDB" id="331341at2759"/>
<evidence type="ECO:0000256" key="2">
    <source>
        <dbReference type="ARBA" id="ARBA00023242"/>
    </source>
</evidence>
<evidence type="ECO:0000313" key="5">
    <source>
        <dbReference type="EMBL" id="KIO13687.1"/>
    </source>
</evidence>
<dbReference type="Pfam" id="PF00385">
    <property type="entry name" value="Chromo"/>
    <property type="match status" value="1"/>
</dbReference>
<proteinExistence type="predicted"/>
<dbReference type="InParanoid" id="A0A0C3KVR3"/>
<dbReference type="AlphaFoldDB" id="A0A0C3KVR3"/>
<dbReference type="EMBL" id="KN831946">
    <property type="protein sequence ID" value="KIO13687.1"/>
    <property type="molecule type" value="Genomic_DNA"/>
</dbReference>
<evidence type="ECO:0000313" key="6">
    <source>
        <dbReference type="Proteomes" id="UP000054217"/>
    </source>
</evidence>
<dbReference type="InterPro" id="IPR051219">
    <property type="entry name" value="Heterochromatin_chromo-domain"/>
</dbReference>
<dbReference type="SUPFAM" id="SSF54160">
    <property type="entry name" value="Chromo domain-like"/>
    <property type="match status" value="1"/>
</dbReference>
<keyword evidence="2" id="KW-0539">Nucleus</keyword>
<feature type="domain" description="Chromo" evidence="4">
    <location>
        <begin position="8"/>
        <end position="63"/>
    </location>
</feature>
<feature type="region of interest" description="Disordered" evidence="3">
    <location>
        <begin position="80"/>
        <end position="225"/>
    </location>
</feature>
<name>A0A0C3KVR3_PISTI</name>
<dbReference type="GO" id="GO:0005634">
    <property type="term" value="C:nucleus"/>
    <property type="evidence" value="ECO:0007669"/>
    <property type="project" value="UniProtKB-SubCell"/>
</dbReference>
<dbReference type="InterPro" id="IPR023780">
    <property type="entry name" value="Chromo_domain"/>
</dbReference>
<dbReference type="InterPro" id="IPR000953">
    <property type="entry name" value="Chromo/chromo_shadow_dom"/>
</dbReference>
<evidence type="ECO:0000256" key="1">
    <source>
        <dbReference type="ARBA" id="ARBA00004123"/>
    </source>
</evidence>
<feature type="compositionally biased region" description="Basic residues" evidence="3">
    <location>
        <begin position="80"/>
        <end position="89"/>
    </location>
</feature>
<dbReference type="Gene3D" id="2.40.50.40">
    <property type="match status" value="1"/>
</dbReference>
<organism evidence="5 6">
    <name type="scientific">Pisolithus tinctorius Marx 270</name>
    <dbReference type="NCBI Taxonomy" id="870435"/>
    <lineage>
        <taxon>Eukaryota</taxon>
        <taxon>Fungi</taxon>
        <taxon>Dikarya</taxon>
        <taxon>Basidiomycota</taxon>
        <taxon>Agaricomycotina</taxon>
        <taxon>Agaricomycetes</taxon>
        <taxon>Agaricomycetidae</taxon>
        <taxon>Boletales</taxon>
        <taxon>Sclerodermatineae</taxon>
        <taxon>Pisolithaceae</taxon>
        <taxon>Pisolithus</taxon>
    </lineage>
</organism>
<evidence type="ECO:0000256" key="3">
    <source>
        <dbReference type="SAM" id="MobiDB-lite"/>
    </source>
</evidence>
<dbReference type="GO" id="GO:0006338">
    <property type="term" value="P:chromatin remodeling"/>
    <property type="evidence" value="ECO:0007669"/>
    <property type="project" value="UniProtKB-ARBA"/>
</dbReference>
<comment type="subcellular location">
    <subcellularLocation>
        <location evidence="1">Nucleus</location>
    </subcellularLocation>
</comment>
<dbReference type="SMART" id="SM00298">
    <property type="entry name" value="CHROMO"/>
    <property type="match status" value="1"/>
</dbReference>
<accession>A0A0C3KVR3</accession>
<dbReference type="STRING" id="870435.A0A0C3KVR3"/>
<feature type="compositionally biased region" description="Acidic residues" evidence="3">
    <location>
        <begin position="178"/>
        <end position="196"/>
    </location>
</feature>
<dbReference type="HOGENOM" id="CLU_963510_0_0_1"/>
<feature type="compositionally biased region" description="Polar residues" evidence="3">
    <location>
        <begin position="167"/>
        <end position="177"/>
    </location>
</feature>
<sequence length="289" mass="33878">MSDSEQEYEVESVTRARVHDKRGKKLIWRYYVKWKGYGWDECTWEPIEHFTDGAEKIIENFWECVDIGGRDIHDATAFKREKKGLKRKQSTSSVRQSPRHSHAISAPITTPRKRRKVQRPYDDVLESIQPKRQTRTPRSRRKSSSGKSAPNAKRRRASSPGPRRIASRNSPSTTNSELDAEGEIDPDFEVETQEVEDVLRQSSMEDGDERPQREGMTRSSVSKTRQIQARYKHPQRHQGLQQLRLLSFVNDPRTLLLRSIELEQRIRWSSSLIPHRLKHQRELLPPRHD</sequence>
<dbReference type="InterPro" id="IPR016197">
    <property type="entry name" value="Chromo-like_dom_sf"/>
</dbReference>
<dbReference type="PROSITE" id="PS50013">
    <property type="entry name" value="CHROMO_2"/>
    <property type="match status" value="1"/>
</dbReference>
<reference evidence="6" key="2">
    <citation type="submission" date="2015-01" db="EMBL/GenBank/DDBJ databases">
        <title>Evolutionary Origins and Diversification of the Mycorrhizal Mutualists.</title>
        <authorList>
            <consortium name="DOE Joint Genome Institute"/>
            <consortium name="Mycorrhizal Genomics Consortium"/>
            <person name="Kohler A."/>
            <person name="Kuo A."/>
            <person name="Nagy L.G."/>
            <person name="Floudas D."/>
            <person name="Copeland A."/>
            <person name="Barry K.W."/>
            <person name="Cichocki N."/>
            <person name="Veneault-Fourrey C."/>
            <person name="LaButti K."/>
            <person name="Lindquist E.A."/>
            <person name="Lipzen A."/>
            <person name="Lundell T."/>
            <person name="Morin E."/>
            <person name="Murat C."/>
            <person name="Riley R."/>
            <person name="Ohm R."/>
            <person name="Sun H."/>
            <person name="Tunlid A."/>
            <person name="Henrissat B."/>
            <person name="Grigoriev I.V."/>
            <person name="Hibbett D.S."/>
            <person name="Martin F."/>
        </authorList>
    </citation>
    <scope>NUCLEOTIDE SEQUENCE [LARGE SCALE GENOMIC DNA]</scope>
    <source>
        <strain evidence="6">Marx 270</strain>
    </source>
</reference>
<protein>
    <recommendedName>
        <fullName evidence="4">Chromo domain-containing protein</fullName>
    </recommendedName>
</protein>
<reference evidence="5 6" key="1">
    <citation type="submission" date="2014-04" db="EMBL/GenBank/DDBJ databases">
        <authorList>
            <consortium name="DOE Joint Genome Institute"/>
            <person name="Kuo A."/>
            <person name="Kohler A."/>
            <person name="Costa M.D."/>
            <person name="Nagy L.G."/>
            <person name="Floudas D."/>
            <person name="Copeland A."/>
            <person name="Barry K.W."/>
            <person name="Cichocki N."/>
            <person name="Veneault-Fourrey C."/>
            <person name="LaButti K."/>
            <person name="Lindquist E.A."/>
            <person name="Lipzen A."/>
            <person name="Lundell T."/>
            <person name="Morin E."/>
            <person name="Murat C."/>
            <person name="Sun H."/>
            <person name="Tunlid A."/>
            <person name="Henrissat B."/>
            <person name="Grigoriev I.V."/>
            <person name="Hibbett D.S."/>
            <person name="Martin F."/>
            <person name="Nordberg H.P."/>
            <person name="Cantor M.N."/>
            <person name="Hua S.X."/>
        </authorList>
    </citation>
    <scope>NUCLEOTIDE SEQUENCE [LARGE SCALE GENOMIC DNA]</scope>
    <source>
        <strain evidence="5 6">Marx 270</strain>
    </source>
</reference>
<keyword evidence="6" id="KW-1185">Reference proteome</keyword>
<feature type="compositionally biased region" description="Basic residues" evidence="3">
    <location>
        <begin position="132"/>
        <end position="144"/>
    </location>
</feature>
<dbReference type="Proteomes" id="UP000054217">
    <property type="component" value="Unassembled WGS sequence"/>
</dbReference>